<name>A0A2M8EIQ8_UNCKA</name>
<comment type="catalytic activity">
    <reaction evidence="1">
        <text>ATP-dependent breakage, passage and rejoining of double-stranded DNA.</text>
        <dbReference type="EC" id="5.6.2.2"/>
    </reaction>
</comment>
<comment type="cofactor">
    <cofactor evidence="2">
        <name>Mg(2+)</name>
        <dbReference type="ChEBI" id="CHEBI:18420"/>
    </cofactor>
</comment>
<keyword evidence="7" id="KW-0067">ATP-binding</keyword>
<keyword evidence="11 13" id="KW-0413">Isomerase</keyword>
<dbReference type="FunFam" id="3.30.565.10:FF:000002">
    <property type="entry name" value="DNA gyrase subunit B"/>
    <property type="match status" value="1"/>
</dbReference>
<organism evidence="13 14">
    <name type="scientific">candidate division WWE3 bacterium CG_4_9_14_0_2_um_filter_48_10</name>
    <dbReference type="NCBI Taxonomy" id="1975078"/>
    <lineage>
        <taxon>Bacteria</taxon>
        <taxon>Katanobacteria</taxon>
    </lineage>
</organism>
<dbReference type="SMART" id="SM00433">
    <property type="entry name" value="TOP2c"/>
    <property type="match status" value="1"/>
</dbReference>
<evidence type="ECO:0000256" key="8">
    <source>
        <dbReference type="ARBA" id="ARBA00022842"/>
    </source>
</evidence>
<dbReference type="AlphaFoldDB" id="A0A2M8EIQ8"/>
<dbReference type="InterPro" id="IPR036890">
    <property type="entry name" value="HATPase_C_sf"/>
</dbReference>
<evidence type="ECO:0000256" key="5">
    <source>
        <dbReference type="ARBA" id="ARBA00022723"/>
    </source>
</evidence>
<evidence type="ECO:0000313" key="14">
    <source>
        <dbReference type="Proteomes" id="UP000228781"/>
    </source>
</evidence>
<evidence type="ECO:0000259" key="12">
    <source>
        <dbReference type="PROSITE" id="PS50880"/>
    </source>
</evidence>
<dbReference type="SUPFAM" id="SSF55874">
    <property type="entry name" value="ATPase domain of HSP90 chaperone/DNA topoisomerase II/histidine kinase"/>
    <property type="match status" value="1"/>
</dbReference>
<dbReference type="CDD" id="cd16928">
    <property type="entry name" value="HATPase_GyrB-like"/>
    <property type="match status" value="1"/>
</dbReference>
<feature type="domain" description="Toprim" evidence="12">
    <location>
        <begin position="427"/>
        <end position="541"/>
    </location>
</feature>
<dbReference type="PRINTS" id="PR00418">
    <property type="entry name" value="TPI2FAMILY"/>
</dbReference>
<dbReference type="GO" id="GO:0005524">
    <property type="term" value="F:ATP binding"/>
    <property type="evidence" value="ECO:0007669"/>
    <property type="project" value="UniProtKB-KW"/>
</dbReference>
<dbReference type="NCBIfam" id="NF011501">
    <property type="entry name" value="PRK14939.1"/>
    <property type="match status" value="1"/>
</dbReference>
<dbReference type="GO" id="GO:0046872">
    <property type="term" value="F:metal ion binding"/>
    <property type="evidence" value="ECO:0007669"/>
    <property type="project" value="UniProtKB-KW"/>
</dbReference>
<dbReference type="Pfam" id="PF00204">
    <property type="entry name" value="DNA_gyraseB"/>
    <property type="match status" value="1"/>
</dbReference>
<dbReference type="InterPro" id="IPR020568">
    <property type="entry name" value="Ribosomal_Su5_D2-typ_SF"/>
</dbReference>
<dbReference type="Gene3D" id="3.40.50.670">
    <property type="match status" value="1"/>
</dbReference>
<dbReference type="CDD" id="cd00822">
    <property type="entry name" value="TopoII_Trans_DNA_gyrase"/>
    <property type="match status" value="1"/>
</dbReference>
<dbReference type="InterPro" id="IPR000565">
    <property type="entry name" value="Topo_IIA_B"/>
</dbReference>
<dbReference type="FunFam" id="3.40.50.670:FF:000002">
    <property type="entry name" value="DNA gyrase subunit B"/>
    <property type="match status" value="1"/>
</dbReference>
<dbReference type="InterPro" id="IPR003594">
    <property type="entry name" value="HATPase_dom"/>
</dbReference>
<keyword evidence="6" id="KW-0547">Nucleotide-binding</keyword>
<evidence type="ECO:0000256" key="10">
    <source>
        <dbReference type="ARBA" id="ARBA00023125"/>
    </source>
</evidence>
<dbReference type="InterPro" id="IPR013506">
    <property type="entry name" value="Topo_IIA_bsu_dom2"/>
</dbReference>
<dbReference type="InterPro" id="IPR013760">
    <property type="entry name" value="Topo_IIA-like_dom_sf"/>
</dbReference>
<dbReference type="InterPro" id="IPR013759">
    <property type="entry name" value="Topo_IIA_B_C"/>
</dbReference>
<dbReference type="Pfam" id="PF02518">
    <property type="entry name" value="HATPase_c"/>
    <property type="match status" value="1"/>
</dbReference>
<dbReference type="PANTHER" id="PTHR45866">
    <property type="entry name" value="DNA GYRASE/TOPOISOMERASE SUBUNIT B"/>
    <property type="match status" value="1"/>
</dbReference>
<dbReference type="SUPFAM" id="SSF54211">
    <property type="entry name" value="Ribosomal protein S5 domain 2-like"/>
    <property type="match status" value="1"/>
</dbReference>
<dbReference type="PROSITE" id="PS50880">
    <property type="entry name" value="TOPRIM"/>
    <property type="match status" value="1"/>
</dbReference>
<evidence type="ECO:0000256" key="3">
    <source>
        <dbReference type="ARBA" id="ARBA00010708"/>
    </source>
</evidence>
<dbReference type="InterPro" id="IPR002288">
    <property type="entry name" value="DNA_gyrase_B_C"/>
</dbReference>
<evidence type="ECO:0000256" key="6">
    <source>
        <dbReference type="ARBA" id="ARBA00022741"/>
    </source>
</evidence>
<dbReference type="SMART" id="SM00387">
    <property type="entry name" value="HATPase_c"/>
    <property type="match status" value="1"/>
</dbReference>
<dbReference type="NCBIfam" id="NF004189">
    <property type="entry name" value="PRK05644.1"/>
    <property type="match status" value="1"/>
</dbReference>
<dbReference type="EMBL" id="PFSK01000030">
    <property type="protein sequence ID" value="PJC22605.1"/>
    <property type="molecule type" value="Genomic_DNA"/>
</dbReference>
<dbReference type="InterPro" id="IPR006171">
    <property type="entry name" value="TOPRIM_dom"/>
</dbReference>
<dbReference type="Gene3D" id="3.30.565.10">
    <property type="entry name" value="Histidine kinase-like ATPase, C-terminal domain"/>
    <property type="match status" value="1"/>
</dbReference>
<dbReference type="Proteomes" id="UP000228781">
    <property type="component" value="Unassembled WGS sequence"/>
</dbReference>
<evidence type="ECO:0000256" key="1">
    <source>
        <dbReference type="ARBA" id="ARBA00000185"/>
    </source>
</evidence>
<evidence type="ECO:0000256" key="2">
    <source>
        <dbReference type="ARBA" id="ARBA00001946"/>
    </source>
</evidence>
<keyword evidence="9" id="KW-0799">Topoisomerase</keyword>
<dbReference type="GO" id="GO:0006265">
    <property type="term" value="P:DNA topological change"/>
    <property type="evidence" value="ECO:0007669"/>
    <property type="project" value="InterPro"/>
</dbReference>
<comment type="similarity">
    <text evidence="3">Belongs to the type II topoisomerase GyrB family.</text>
</comment>
<dbReference type="GO" id="GO:0003677">
    <property type="term" value="F:DNA binding"/>
    <property type="evidence" value="ECO:0007669"/>
    <property type="project" value="UniProtKB-KW"/>
</dbReference>
<keyword evidence="8" id="KW-0460">Magnesium</keyword>
<dbReference type="InterPro" id="IPR014721">
    <property type="entry name" value="Ribsml_uS5_D2-typ_fold_subgr"/>
</dbReference>
<sequence>MPGKNPKVKSEYTAAQIKVLEGLEPVRKRPAMFIGSTDQSGIHQLAIEIVNNSIDEALVGACDQIEVALNEDHSTTVEDNGRGIPVEEMPRFKKSALEIVMTKLHAGAKFGEGGYKVSGGLHGVGASVVNALSEWMRVEVKRNGKLWVQEYERGVPKTKVKPVGKVSPEETGTIVTFRPDRQIFGKTIGADFDFLSERFKQFAYLTRGLLIRIKDKVSNRQNSYFFEGGIRSYVEAINRNKKPLHPTFYTHQQIEGIDLEISLQYNDGFAENVFCFANNIFNTEGGTHLTGFRAGLTRTLNDFGKEKGLLKEGEENLSGEDVREGLTAVVSVKLDVKDLQFEGQTKAKLGNAEVKPAVETVLREKLYEFLEENPHVAQRIIQKGALATKARLAARAARESVIRKGVLGGLGLPGKLADCQEEDPNLAEIFLVEGESAGGSAKQGRDRRTQAILPLWGKILNVEKSRLDKMLEHPAIRDLIIALGMGIGEEFDISRLRYGKVISMTDADIDGQHIKTLLLTLFFRYMRPLIEQGHIFLAQPPLYKITRGKESVYVYTDQEKETVLERMPGASVQRFKGLGEMNPGQLWETTMNPGTRTLKLVTIEDAQKADEIFTALMGEEVPPRKKFIQTHALKAELDV</sequence>
<keyword evidence="5" id="KW-0479">Metal-binding</keyword>
<evidence type="ECO:0000256" key="11">
    <source>
        <dbReference type="ARBA" id="ARBA00023235"/>
    </source>
</evidence>
<dbReference type="SUPFAM" id="SSF56719">
    <property type="entry name" value="Type II DNA topoisomerase"/>
    <property type="match status" value="1"/>
</dbReference>
<dbReference type="Gene3D" id="3.30.230.10">
    <property type="match status" value="1"/>
</dbReference>
<dbReference type="InterPro" id="IPR034160">
    <property type="entry name" value="TOPRIM_GyrB"/>
</dbReference>
<proteinExistence type="inferred from homology"/>
<dbReference type="PANTHER" id="PTHR45866:SF1">
    <property type="entry name" value="DNA GYRASE SUBUNIT B, MITOCHONDRIAL"/>
    <property type="match status" value="1"/>
</dbReference>
<dbReference type="Pfam" id="PF01751">
    <property type="entry name" value="Toprim"/>
    <property type="match status" value="1"/>
</dbReference>
<dbReference type="CDD" id="cd03366">
    <property type="entry name" value="TOPRIM_TopoIIA_GyrB"/>
    <property type="match status" value="1"/>
</dbReference>
<dbReference type="InterPro" id="IPR001241">
    <property type="entry name" value="Topo_IIA"/>
</dbReference>
<comment type="caution">
    <text evidence="13">The sequence shown here is derived from an EMBL/GenBank/DDBJ whole genome shotgun (WGS) entry which is preliminary data.</text>
</comment>
<evidence type="ECO:0000256" key="4">
    <source>
        <dbReference type="ARBA" id="ARBA00012895"/>
    </source>
</evidence>
<keyword evidence="10" id="KW-0238">DNA-binding</keyword>
<dbReference type="Pfam" id="PF00986">
    <property type="entry name" value="DNA_gyraseB_C"/>
    <property type="match status" value="1"/>
</dbReference>
<protein>
    <recommendedName>
        <fullName evidence="4">DNA topoisomerase (ATP-hydrolyzing)</fullName>
        <ecNumber evidence="4">5.6.2.2</ecNumber>
    </recommendedName>
</protein>
<accession>A0A2M8EIQ8</accession>
<evidence type="ECO:0000313" key="13">
    <source>
        <dbReference type="EMBL" id="PJC22605.1"/>
    </source>
</evidence>
<evidence type="ECO:0000256" key="9">
    <source>
        <dbReference type="ARBA" id="ARBA00023029"/>
    </source>
</evidence>
<dbReference type="PRINTS" id="PR01159">
    <property type="entry name" value="DNAGYRASEB"/>
</dbReference>
<dbReference type="GO" id="GO:0034335">
    <property type="term" value="F:DNA negative supercoiling activity"/>
    <property type="evidence" value="ECO:0007669"/>
    <property type="project" value="UniProtKB-ARBA"/>
</dbReference>
<dbReference type="EC" id="5.6.2.2" evidence="4"/>
<gene>
    <name evidence="13" type="ORF">CO059_02190</name>
</gene>
<evidence type="ECO:0000256" key="7">
    <source>
        <dbReference type="ARBA" id="ARBA00022840"/>
    </source>
</evidence>
<reference evidence="14" key="1">
    <citation type="submission" date="2017-09" db="EMBL/GenBank/DDBJ databases">
        <title>Depth-based differentiation of microbial function through sediment-hosted aquifers and enrichment of novel symbionts in the deep terrestrial subsurface.</title>
        <authorList>
            <person name="Probst A.J."/>
            <person name="Ladd B."/>
            <person name="Jarett J.K."/>
            <person name="Geller-Mcgrath D.E."/>
            <person name="Sieber C.M.K."/>
            <person name="Emerson J.B."/>
            <person name="Anantharaman K."/>
            <person name="Thomas B.C."/>
            <person name="Malmstrom R."/>
            <person name="Stieglmeier M."/>
            <person name="Klingl A."/>
            <person name="Woyke T."/>
            <person name="Ryan C.M."/>
            <person name="Banfield J.F."/>
        </authorList>
    </citation>
    <scope>NUCLEOTIDE SEQUENCE [LARGE SCALE GENOMIC DNA]</scope>
</reference>
<dbReference type="FunFam" id="3.30.230.10:FF:000005">
    <property type="entry name" value="DNA gyrase subunit B"/>
    <property type="match status" value="1"/>
</dbReference>